<accession>A0A078A9I2</accession>
<dbReference type="Proteomes" id="UP000039865">
    <property type="component" value="Unassembled WGS sequence"/>
</dbReference>
<keyword evidence="1" id="KW-0732">Signal</keyword>
<evidence type="ECO:0000313" key="3">
    <source>
        <dbReference type="Proteomes" id="UP000039865"/>
    </source>
</evidence>
<dbReference type="EMBL" id="CCKQ01007170">
    <property type="protein sequence ID" value="CDW78521.1"/>
    <property type="molecule type" value="Genomic_DNA"/>
</dbReference>
<feature type="signal peptide" evidence="1">
    <location>
        <begin position="1"/>
        <end position="19"/>
    </location>
</feature>
<gene>
    <name evidence="2" type="primary">Contig8617.g9198</name>
    <name evidence="2" type="ORF">STYLEM_7500</name>
</gene>
<organism evidence="2 3">
    <name type="scientific">Stylonychia lemnae</name>
    <name type="common">Ciliate</name>
    <dbReference type="NCBI Taxonomy" id="5949"/>
    <lineage>
        <taxon>Eukaryota</taxon>
        <taxon>Sar</taxon>
        <taxon>Alveolata</taxon>
        <taxon>Ciliophora</taxon>
        <taxon>Intramacronucleata</taxon>
        <taxon>Spirotrichea</taxon>
        <taxon>Stichotrichia</taxon>
        <taxon>Sporadotrichida</taxon>
        <taxon>Oxytrichidae</taxon>
        <taxon>Stylonychinae</taxon>
        <taxon>Stylonychia</taxon>
    </lineage>
</organism>
<feature type="chain" id="PRO_5001729270" evidence="1">
    <location>
        <begin position="20"/>
        <end position="100"/>
    </location>
</feature>
<dbReference type="AlphaFoldDB" id="A0A078A9I2"/>
<reference evidence="2 3" key="1">
    <citation type="submission" date="2014-06" db="EMBL/GenBank/DDBJ databases">
        <authorList>
            <person name="Swart Estienne"/>
        </authorList>
    </citation>
    <scope>NUCLEOTIDE SEQUENCE [LARGE SCALE GENOMIC DNA]</scope>
    <source>
        <strain evidence="2 3">130c</strain>
    </source>
</reference>
<sequence length="100" mass="11464">MRFLTTVLILLGLIFTSQAVKLNLKSKAVSIEKLQQSDQLRIIAQFTDCDSVCTFYVLVQNQDGNQHFKACPSILHSCNRYWECKGLQLPDLDNPCWKND</sequence>
<keyword evidence="3" id="KW-1185">Reference proteome</keyword>
<proteinExistence type="predicted"/>
<name>A0A078A9I2_STYLE</name>
<protein>
    <submittedName>
        <fullName evidence="2">Uncharacterized protein</fullName>
    </submittedName>
</protein>
<evidence type="ECO:0000313" key="2">
    <source>
        <dbReference type="EMBL" id="CDW78521.1"/>
    </source>
</evidence>
<dbReference type="InParanoid" id="A0A078A9I2"/>
<evidence type="ECO:0000256" key="1">
    <source>
        <dbReference type="SAM" id="SignalP"/>
    </source>
</evidence>